<feature type="modified residue" description="4-aspartylphosphate" evidence="7">
    <location>
        <position position="1155"/>
    </location>
</feature>
<dbReference type="SMART" id="SM00388">
    <property type="entry name" value="HisKA"/>
    <property type="match status" value="1"/>
</dbReference>
<dbReference type="SUPFAM" id="SSF52172">
    <property type="entry name" value="CheY-like"/>
    <property type="match status" value="1"/>
</dbReference>
<keyword evidence="12" id="KW-0808">Transferase</keyword>
<dbReference type="PROSITE" id="PS50110">
    <property type="entry name" value="RESPONSE_REGULATORY"/>
    <property type="match status" value="1"/>
</dbReference>
<dbReference type="SUPFAM" id="SSF55874">
    <property type="entry name" value="ATPase domain of HSP90 chaperone/DNA topoisomerase II/histidine kinase"/>
    <property type="match status" value="1"/>
</dbReference>
<dbReference type="InterPro" id="IPR001789">
    <property type="entry name" value="Sig_transdc_resp-reg_receiver"/>
</dbReference>
<evidence type="ECO:0000256" key="8">
    <source>
        <dbReference type="SAM" id="Phobius"/>
    </source>
</evidence>
<dbReference type="InterPro" id="IPR013783">
    <property type="entry name" value="Ig-like_fold"/>
</dbReference>
<keyword evidence="3 7" id="KW-0597">Phosphoprotein</keyword>
<dbReference type="Pfam" id="PF02518">
    <property type="entry name" value="HATPase_c"/>
    <property type="match status" value="1"/>
</dbReference>
<dbReference type="SMART" id="SM00448">
    <property type="entry name" value="REC"/>
    <property type="match status" value="1"/>
</dbReference>
<keyword evidence="12" id="KW-0418">Kinase</keyword>
<dbReference type="PANTHER" id="PTHR43547:SF2">
    <property type="entry name" value="HYBRID SIGNAL TRANSDUCTION HISTIDINE KINASE C"/>
    <property type="match status" value="1"/>
</dbReference>
<dbReference type="GO" id="GO:0000155">
    <property type="term" value="F:phosphorelay sensor kinase activity"/>
    <property type="evidence" value="ECO:0007669"/>
    <property type="project" value="InterPro"/>
</dbReference>
<evidence type="ECO:0000256" key="5">
    <source>
        <dbReference type="ARBA" id="ARBA00023125"/>
    </source>
</evidence>
<dbReference type="Gene3D" id="2.60.40.10">
    <property type="entry name" value="Immunoglobulins"/>
    <property type="match status" value="1"/>
</dbReference>
<dbReference type="Gene3D" id="3.40.50.2300">
    <property type="match status" value="1"/>
</dbReference>
<feature type="domain" description="HTH araC/xylS-type" evidence="9">
    <location>
        <begin position="1256"/>
        <end position="1355"/>
    </location>
</feature>
<dbReference type="SUPFAM" id="SSF101898">
    <property type="entry name" value="NHL repeat"/>
    <property type="match status" value="1"/>
</dbReference>
<dbReference type="SMART" id="SM00342">
    <property type="entry name" value="HTH_ARAC"/>
    <property type="match status" value="1"/>
</dbReference>
<dbReference type="InterPro" id="IPR011006">
    <property type="entry name" value="CheY-like_superfamily"/>
</dbReference>
<evidence type="ECO:0000259" key="9">
    <source>
        <dbReference type="PROSITE" id="PS01124"/>
    </source>
</evidence>
<dbReference type="InterPro" id="IPR005467">
    <property type="entry name" value="His_kinase_dom"/>
</dbReference>
<keyword evidence="13" id="KW-1185">Reference proteome</keyword>
<reference evidence="12 13" key="1">
    <citation type="submission" date="2019-03" db="EMBL/GenBank/DDBJ databases">
        <title>San Antonio Military Medical Center submission to MRSN (WRAIR), pending publication.</title>
        <authorList>
            <person name="Blyth D.M."/>
            <person name="Mccarthy S.L."/>
            <person name="Schall S.E."/>
            <person name="Stam J.A."/>
            <person name="Ong A.C."/>
            <person name="Mcgann P.T."/>
        </authorList>
    </citation>
    <scope>NUCLEOTIDE SEQUENCE [LARGE SCALE GENOMIC DNA]</scope>
    <source>
        <strain evidence="12 13">MRSN571793</strain>
    </source>
</reference>
<evidence type="ECO:0000259" key="10">
    <source>
        <dbReference type="PROSITE" id="PS50109"/>
    </source>
</evidence>
<comment type="catalytic activity">
    <reaction evidence="1">
        <text>ATP + protein L-histidine = ADP + protein N-phospho-L-histidine.</text>
        <dbReference type="EC" id="2.7.13.3"/>
    </reaction>
</comment>
<dbReference type="EC" id="2.7.13.3" evidence="2"/>
<protein>
    <recommendedName>
        <fullName evidence="2">histidine kinase</fullName>
        <ecNumber evidence="2">2.7.13.3</ecNumber>
    </recommendedName>
</protein>
<dbReference type="InterPro" id="IPR009057">
    <property type="entry name" value="Homeodomain-like_sf"/>
</dbReference>
<dbReference type="Gene3D" id="2.130.10.10">
    <property type="entry name" value="YVTN repeat-like/Quinoprotein amine dehydrogenase"/>
    <property type="match status" value="3"/>
</dbReference>
<dbReference type="EMBL" id="SOML01000005">
    <property type="protein sequence ID" value="TFD96518.1"/>
    <property type="molecule type" value="Genomic_DNA"/>
</dbReference>
<dbReference type="InterPro" id="IPR003594">
    <property type="entry name" value="HATPase_dom"/>
</dbReference>
<evidence type="ECO:0000256" key="2">
    <source>
        <dbReference type="ARBA" id="ARBA00012438"/>
    </source>
</evidence>
<dbReference type="InterPro" id="IPR015943">
    <property type="entry name" value="WD40/YVTN_repeat-like_dom_sf"/>
</dbReference>
<keyword evidence="4" id="KW-0805">Transcription regulation</keyword>
<gene>
    <name evidence="12" type="ORF">E2605_10170</name>
</gene>
<keyword evidence="8" id="KW-1133">Transmembrane helix</keyword>
<dbReference type="InterPro" id="IPR036890">
    <property type="entry name" value="HATPase_C_sf"/>
</dbReference>
<dbReference type="InterPro" id="IPR011123">
    <property type="entry name" value="Y_Y_Y"/>
</dbReference>
<keyword evidence="8" id="KW-0812">Transmembrane</keyword>
<dbReference type="STRING" id="1121485.GCA_000426485_01859"/>
<dbReference type="InterPro" id="IPR018060">
    <property type="entry name" value="HTH_AraC"/>
</dbReference>
<dbReference type="SUPFAM" id="SSF46689">
    <property type="entry name" value="Homeodomain-like"/>
    <property type="match status" value="1"/>
</dbReference>
<dbReference type="PROSITE" id="PS50109">
    <property type="entry name" value="HIS_KIN"/>
    <property type="match status" value="1"/>
</dbReference>
<dbReference type="RefSeq" id="WP_134436378.1">
    <property type="nucleotide sequence ID" value="NZ_SOML01000005.1"/>
</dbReference>
<dbReference type="Pfam" id="PF07494">
    <property type="entry name" value="Reg_prop"/>
    <property type="match status" value="3"/>
</dbReference>
<evidence type="ECO:0000313" key="13">
    <source>
        <dbReference type="Proteomes" id="UP000297861"/>
    </source>
</evidence>
<dbReference type="SUPFAM" id="SSF47384">
    <property type="entry name" value="Homodimeric domain of signal transducing histidine kinase"/>
    <property type="match status" value="1"/>
</dbReference>
<dbReference type="CDD" id="cd00082">
    <property type="entry name" value="HisKA"/>
    <property type="match status" value="1"/>
</dbReference>
<dbReference type="Proteomes" id="UP000297861">
    <property type="component" value="Unassembled WGS sequence"/>
</dbReference>
<keyword evidence="6" id="KW-0804">Transcription</keyword>
<dbReference type="GO" id="GO:0003700">
    <property type="term" value="F:DNA-binding transcription factor activity"/>
    <property type="evidence" value="ECO:0007669"/>
    <property type="project" value="InterPro"/>
</dbReference>
<dbReference type="Pfam" id="PF07495">
    <property type="entry name" value="Y_Y_Y"/>
    <property type="match status" value="1"/>
</dbReference>
<dbReference type="Gene3D" id="1.10.10.60">
    <property type="entry name" value="Homeodomain-like"/>
    <property type="match status" value="1"/>
</dbReference>
<feature type="transmembrane region" description="Helical" evidence="8">
    <location>
        <begin position="793"/>
        <end position="815"/>
    </location>
</feature>
<keyword evidence="5" id="KW-0238">DNA-binding</keyword>
<dbReference type="PRINTS" id="PR00344">
    <property type="entry name" value="BCTRLSENSOR"/>
</dbReference>
<dbReference type="Pfam" id="PF12833">
    <property type="entry name" value="HTH_18"/>
    <property type="match status" value="1"/>
</dbReference>
<dbReference type="Gene3D" id="1.10.287.130">
    <property type="match status" value="1"/>
</dbReference>
<dbReference type="PROSITE" id="PS00041">
    <property type="entry name" value="HTH_ARAC_FAMILY_1"/>
    <property type="match status" value="1"/>
</dbReference>
<dbReference type="Pfam" id="PF00512">
    <property type="entry name" value="HisKA"/>
    <property type="match status" value="1"/>
</dbReference>
<feature type="domain" description="Histidine kinase" evidence="10">
    <location>
        <begin position="847"/>
        <end position="1067"/>
    </location>
</feature>
<evidence type="ECO:0000259" key="11">
    <source>
        <dbReference type="PROSITE" id="PS50110"/>
    </source>
</evidence>
<sequence>MREFNTSSSGVRMSGILGCLFLFLYSFVSDATNIRQITNQDGLSNSAILSILQDSEGYVWFGTCDGLNLFNGLNVQVYKPTEDNRNLSGNLIEGILDAEDNVLWIHTNYGLNRLDKKKWKLSVFNQFKGLYFIEKDNKNTIFIINQDKSIFYYNKTDGLFKKIDVPDISYRDIISFTITSEDQIHIFTNDGRNLCFAINRLADGNVTLSKKNAFSHPAKLIYCFHEKNNPDIIYFIDDTNTLYEYNFITKKKYYIYNLGKEINNKGLISSIIKYHDDYFIGFKTNGLLQLKNTSDKVDNYQVEDAGIKSGVFCLAKDRYQDLIWIGTDGHGVYMYSNDIYTMRSYTFLNFGFKIDKPVRALFMDQNNGLWVGTKGDGIALINYFSIDKNFSKENIEYINAENSSLTDNSIYSFEKSRHNLLWIGAELGLNYYSFSEKKVNTLHFQAGGQPVKYIHGICELNDSTLWISTVGTGIIKAHLKWNNDIPLVTKAERLTIYDGSDFYNYFFSIYKDPDNSKIWFGNRGYGAYFVTPDENKLHNVNFDNLCTNQTVNDIYAIQRDSRNNIWFGTSFGLVKQGPDGISQLLNQRDGLPNNTVHTILSDADDNLWLSTNRGIVKFNTMLNTFQTYNQHNGLQITEFSDGAAFKDSKTNNMYFGGINGFIVISETGLPQQEFSPPIYFGDLFIFGNKENLHDYVVTNENQEILKLTYKQNFFSLSFTALDYINGNDYNYYYQLEGLSKQWIDNGSSNTVFFTSIPPGEYVLHAKYKNKLTGVESQEYSLTILISPPWYMSWWAYLIYIILIQICVGFAIRTIYVRNYRKKKNAMRKLQQQHIEEVHESKLRFFTNIAHEFCTPLTLIHGPCSHILTYSGADNYIRKNTLLIQRNAERMNDLIQNLIDFRRLETGNQLPIVQEIDVAVLISDISDSFGDLANSRNIKLKKDIQSHLQWKSDRNFLYTIVSNLISNAFKYTYDHGCVDVEVYEENGDLYLIITNTGKGIEEENLIKIFDRYMILDDFENQNKTKGSSRNGLGLAISYNMVKLLNGTIEVESVMDEKTTFVVCLPPLDITEIDESLKIKQSLPEIKPVSDHETIIELPKYTFDQAKRSLLIIEDDIEILWFICEIFKEEYNVIPVNNPMTITDVLLEIQPDIIICDVMMPEIDGITLAKGFKSDKKTAHIPLILISAKHSTEEQIEGLATGAQMYIGKPFDPDYLKASVRTLLSGKENLKNYLDSPISAFVLQQGKLTHKEHIKFITDIFDIINKNINDPKLSAQFIARELNMSPRHMYRKLNEIGSESPSEMIKESRMHIAKKLLLNSQMTIDEIIYKSGFSNRATFFRLFAQKYGCTPKDYREQNTDIK</sequence>
<dbReference type="Pfam" id="PF00072">
    <property type="entry name" value="Response_reg"/>
    <property type="match status" value="1"/>
</dbReference>
<dbReference type="InterPro" id="IPR011110">
    <property type="entry name" value="Reg_prop"/>
</dbReference>
<dbReference type="InterPro" id="IPR003661">
    <property type="entry name" value="HisK_dim/P_dom"/>
</dbReference>
<comment type="caution">
    <text evidence="12">The sequence shown here is derived from an EMBL/GenBank/DDBJ whole genome shotgun (WGS) entry which is preliminary data.</text>
</comment>
<dbReference type="OrthoDB" id="717811at2"/>
<evidence type="ECO:0000256" key="6">
    <source>
        <dbReference type="ARBA" id="ARBA00023163"/>
    </source>
</evidence>
<dbReference type="InterPro" id="IPR018062">
    <property type="entry name" value="HTH_AraC-typ_CS"/>
</dbReference>
<evidence type="ECO:0000256" key="1">
    <source>
        <dbReference type="ARBA" id="ARBA00000085"/>
    </source>
</evidence>
<dbReference type="PANTHER" id="PTHR43547">
    <property type="entry name" value="TWO-COMPONENT HISTIDINE KINASE"/>
    <property type="match status" value="1"/>
</dbReference>
<evidence type="ECO:0000256" key="4">
    <source>
        <dbReference type="ARBA" id="ARBA00023015"/>
    </source>
</evidence>
<accession>A0A4Y8L385</accession>
<name>A0A4Y8L385_9BACT</name>
<feature type="domain" description="Response regulatory" evidence="11">
    <location>
        <begin position="1107"/>
        <end position="1222"/>
    </location>
</feature>
<organism evidence="12 13">
    <name type="scientific">Dysgonomonas capnocytophagoides</name>
    <dbReference type="NCBI Taxonomy" id="45254"/>
    <lineage>
        <taxon>Bacteria</taxon>
        <taxon>Pseudomonadati</taxon>
        <taxon>Bacteroidota</taxon>
        <taxon>Bacteroidia</taxon>
        <taxon>Bacteroidales</taxon>
        <taxon>Dysgonomonadaceae</taxon>
        <taxon>Dysgonomonas</taxon>
    </lineage>
</organism>
<proteinExistence type="predicted"/>
<dbReference type="InterPro" id="IPR004358">
    <property type="entry name" value="Sig_transdc_His_kin-like_C"/>
</dbReference>
<evidence type="ECO:0000256" key="3">
    <source>
        <dbReference type="ARBA" id="ARBA00022553"/>
    </source>
</evidence>
<evidence type="ECO:0000256" key="7">
    <source>
        <dbReference type="PROSITE-ProRule" id="PRU00169"/>
    </source>
</evidence>
<dbReference type="Gene3D" id="3.30.565.10">
    <property type="entry name" value="Histidine kinase-like ATPase, C-terminal domain"/>
    <property type="match status" value="1"/>
</dbReference>
<dbReference type="GO" id="GO:0043565">
    <property type="term" value="F:sequence-specific DNA binding"/>
    <property type="evidence" value="ECO:0007669"/>
    <property type="project" value="InterPro"/>
</dbReference>
<evidence type="ECO:0000313" key="12">
    <source>
        <dbReference type="EMBL" id="TFD96518.1"/>
    </source>
</evidence>
<dbReference type="InterPro" id="IPR036097">
    <property type="entry name" value="HisK_dim/P_sf"/>
</dbReference>
<dbReference type="PROSITE" id="PS01124">
    <property type="entry name" value="HTH_ARAC_FAMILY_2"/>
    <property type="match status" value="1"/>
</dbReference>
<keyword evidence="8" id="KW-0472">Membrane</keyword>
<dbReference type="SMART" id="SM00387">
    <property type="entry name" value="HATPase_c"/>
    <property type="match status" value="1"/>
</dbReference>